<protein>
    <submittedName>
        <fullName evidence="1">UpxZ family transcription anti-terminator antagonist</fullName>
    </submittedName>
</protein>
<dbReference type="Pfam" id="PF06603">
    <property type="entry name" value="UpxZ"/>
    <property type="match status" value="1"/>
</dbReference>
<dbReference type="EMBL" id="JACRTF010000001">
    <property type="protein sequence ID" value="MBC8591759.1"/>
    <property type="molecule type" value="Genomic_DNA"/>
</dbReference>
<dbReference type="InterPro" id="IPR038533">
    <property type="entry name" value="UpxZ_sf"/>
</dbReference>
<comment type="caution">
    <text evidence="1">The sequence shown here is derived from an EMBL/GenBank/DDBJ whole genome shotgun (WGS) entry which is preliminary data.</text>
</comment>
<organism evidence="1 2">
    <name type="scientific">Jilunia laotingensis</name>
    <dbReference type="NCBI Taxonomy" id="2763675"/>
    <lineage>
        <taxon>Bacteria</taxon>
        <taxon>Pseudomonadati</taxon>
        <taxon>Bacteroidota</taxon>
        <taxon>Bacteroidia</taxon>
        <taxon>Bacteroidales</taxon>
        <taxon>Bacteroidaceae</taxon>
        <taxon>Jilunia</taxon>
    </lineage>
</organism>
<name>A0A926F4I5_9BACT</name>
<keyword evidence="2" id="KW-1185">Reference proteome</keyword>
<evidence type="ECO:0000313" key="2">
    <source>
        <dbReference type="Proteomes" id="UP000651085"/>
    </source>
</evidence>
<dbReference type="Proteomes" id="UP000651085">
    <property type="component" value="Unassembled WGS sequence"/>
</dbReference>
<dbReference type="InterPro" id="IPR010570">
    <property type="entry name" value="UpxZ_fam"/>
</dbReference>
<proteinExistence type="predicted"/>
<accession>A0A926F4I5</accession>
<sequence length="159" mass="17946">MTIQSQIDVLCGVTHELLNLGFDGNPIYSNRFCELNTEVYRQCESLYPLRGCNSEEEALLCYNLLAGYHATIYDNGDKNQKIQSILGRCWVVLGELSASLLKCQLLVACYGEVFDENLAEEAHAIIKSWNGRVLTEPEREVSEYLNSLEANSCLGWEIE</sequence>
<evidence type="ECO:0000313" key="1">
    <source>
        <dbReference type="EMBL" id="MBC8591759.1"/>
    </source>
</evidence>
<dbReference type="Gene3D" id="1.25.40.810">
    <property type="entry name" value="UpxZ"/>
    <property type="match status" value="1"/>
</dbReference>
<gene>
    <name evidence="1" type="ORF">H8744_00600</name>
</gene>
<dbReference type="RefSeq" id="WP_262432980.1">
    <property type="nucleotide sequence ID" value="NZ_JACRTF010000001.1"/>
</dbReference>
<dbReference type="AlphaFoldDB" id="A0A926F4I5"/>
<reference evidence="1" key="1">
    <citation type="submission" date="2020-08" db="EMBL/GenBank/DDBJ databases">
        <title>Genome public.</title>
        <authorList>
            <person name="Liu C."/>
            <person name="Sun Q."/>
        </authorList>
    </citation>
    <scope>NUCLEOTIDE SEQUENCE</scope>
    <source>
        <strain evidence="1">N12</strain>
    </source>
</reference>